<proteinExistence type="predicted"/>
<name>A0ABD3QAH7_9STRA</name>
<accession>A0ABD3QAH7</accession>
<dbReference type="EMBL" id="JALLPJ020000258">
    <property type="protein sequence ID" value="KAL3797313.1"/>
    <property type="molecule type" value="Genomic_DNA"/>
</dbReference>
<sequence length="166" mass="18856">MTRYGSTTLGLAGNRPIGGGQTPQMRWPDGKTQGESMDLVREIDERYNSGLLYPDAIKRLRLSTKHEIQEYIPIEITSIFTSCILVWSGAESRVEEREFESVLRKTDRIAVRDSAAQLPCLRDGLDPKDASAYPHLAALVRGKWKRKYPHMHVELEAIQARGEKFL</sequence>
<evidence type="ECO:0000256" key="1">
    <source>
        <dbReference type="SAM" id="MobiDB-lite"/>
    </source>
</evidence>
<evidence type="ECO:0000313" key="3">
    <source>
        <dbReference type="Proteomes" id="UP001530400"/>
    </source>
</evidence>
<protein>
    <submittedName>
        <fullName evidence="2">Uncharacterized protein</fullName>
    </submittedName>
</protein>
<dbReference type="Proteomes" id="UP001530400">
    <property type="component" value="Unassembled WGS sequence"/>
</dbReference>
<keyword evidence="3" id="KW-1185">Reference proteome</keyword>
<organism evidence="2 3">
    <name type="scientific">Cyclotella atomus</name>
    <dbReference type="NCBI Taxonomy" id="382360"/>
    <lineage>
        <taxon>Eukaryota</taxon>
        <taxon>Sar</taxon>
        <taxon>Stramenopiles</taxon>
        <taxon>Ochrophyta</taxon>
        <taxon>Bacillariophyta</taxon>
        <taxon>Coscinodiscophyceae</taxon>
        <taxon>Thalassiosirophycidae</taxon>
        <taxon>Stephanodiscales</taxon>
        <taxon>Stephanodiscaceae</taxon>
        <taxon>Cyclotella</taxon>
    </lineage>
</organism>
<comment type="caution">
    <text evidence="2">The sequence shown here is derived from an EMBL/GenBank/DDBJ whole genome shotgun (WGS) entry which is preliminary data.</text>
</comment>
<gene>
    <name evidence="2" type="ORF">ACHAWO_012729</name>
</gene>
<evidence type="ECO:0000313" key="2">
    <source>
        <dbReference type="EMBL" id="KAL3797313.1"/>
    </source>
</evidence>
<feature type="region of interest" description="Disordered" evidence="1">
    <location>
        <begin position="1"/>
        <end position="32"/>
    </location>
</feature>
<reference evidence="2 3" key="1">
    <citation type="submission" date="2024-10" db="EMBL/GenBank/DDBJ databases">
        <title>Updated reference genomes for cyclostephanoid diatoms.</title>
        <authorList>
            <person name="Roberts W.R."/>
            <person name="Alverson A.J."/>
        </authorList>
    </citation>
    <scope>NUCLEOTIDE SEQUENCE [LARGE SCALE GENOMIC DNA]</scope>
    <source>
        <strain evidence="2 3">AJA010-31</strain>
    </source>
</reference>
<dbReference type="AlphaFoldDB" id="A0ABD3QAH7"/>